<evidence type="ECO:0000259" key="4">
    <source>
        <dbReference type="Pfam" id="PF00669"/>
    </source>
</evidence>
<dbReference type="Proteomes" id="UP000182882">
    <property type="component" value="Unassembled WGS sequence"/>
</dbReference>
<dbReference type="GO" id="GO:0005576">
    <property type="term" value="C:extracellular region"/>
    <property type="evidence" value="ECO:0007669"/>
    <property type="project" value="UniProtKB-SubCell"/>
</dbReference>
<evidence type="ECO:0000256" key="3">
    <source>
        <dbReference type="RuleBase" id="RU362073"/>
    </source>
</evidence>
<evidence type="ECO:0000313" key="7">
    <source>
        <dbReference type="Proteomes" id="UP000182882"/>
    </source>
</evidence>
<feature type="domain" description="Flagellin C-terminal" evidence="5">
    <location>
        <begin position="483"/>
        <end position="568"/>
    </location>
</feature>
<dbReference type="PANTHER" id="PTHR42792">
    <property type="entry name" value="FLAGELLIN"/>
    <property type="match status" value="1"/>
</dbReference>
<feature type="domain" description="Flagellin N-terminal" evidence="4">
    <location>
        <begin position="5"/>
        <end position="141"/>
    </location>
</feature>
<reference evidence="7" key="1">
    <citation type="submission" date="2016-10" db="EMBL/GenBank/DDBJ databases">
        <authorList>
            <person name="Varghese N."/>
            <person name="Submissions S."/>
        </authorList>
    </citation>
    <scope>NUCLEOTIDE SEQUENCE [LARGE SCALE GENOMIC DNA]</scope>
    <source>
        <strain evidence="7">Nm10</strain>
    </source>
</reference>
<accession>A0A1H2FZL6</accession>
<dbReference type="PANTHER" id="PTHR42792:SF2">
    <property type="entry name" value="FLAGELLIN"/>
    <property type="match status" value="1"/>
</dbReference>
<dbReference type="GO" id="GO:0005198">
    <property type="term" value="F:structural molecule activity"/>
    <property type="evidence" value="ECO:0007669"/>
    <property type="project" value="UniProtKB-UniRule"/>
</dbReference>
<keyword evidence="3" id="KW-0964">Secreted</keyword>
<dbReference type="Gene3D" id="3.30.70.2120">
    <property type="match status" value="1"/>
</dbReference>
<comment type="function">
    <text evidence="3">Flagellin is the subunit protein which polymerizes to form the filaments of bacterial flagella.</text>
</comment>
<dbReference type="InterPro" id="IPR001029">
    <property type="entry name" value="Flagellin_N"/>
</dbReference>
<sequence length="569" mass="58304">MSQVINSNIASLTAQRNLNSSQSSLNTSLERLSSGLRINSAKDDAAGLAISERMSTQIRGLNQANRNANDGISLTQTAEGALTEIGNNLQRIRELSVQASNATNTASDRAALQAEVTQLTSEIQRVATQTQFNGMNLLDGSFGTFNLQVGANANQTISASSGNFQTNSFGNYRIGGLAAFTSGGVGDLVAGTIGANSDAVGNAVLVSGTTGDTSGINGAAAAGDFRISTSSGNFDVYYRAGASAAEIASSINKTGSGVNASATTEVVLGADTGSGAGFQQNTTYSFAISTDYSDPTNANTVDPKYTTISFKTGGSDDASDVDSGSYLSTAVKAFNDASAKTGFTAEAVQTEDGYWAIKLSNANGNDLRILNNSYDNTGTAIDITVSDIAVLDGDTNTADSLADTLAGGGLDATTGVWTNGNGAWYTGKVTLDSAQSFSVTTAVADVFQDASAPGTAAAGTYGAQLQATNAVDVTSYDAAQRTLSIVDAALSTVNSQRANFGALQNRLESTMSNLQSTSENLSASRSRIRDADFAAESANLTKSQILQQAGVAMLAQANQLPNNVLSLLR</sequence>
<keyword evidence="7" id="KW-1185">Reference proteome</keyword>
<evidence type="ECO:0000313" key="6">
    <source>
        <dbReference type="EMBL" id="SDU12762.1"/>
    </source>
</evidence>
<keyword evidence="6" id="KW-0969">Cilium</keyword>
<dbReference type="Gene3D" id="1.20.1330.10">
    <property type="entry name" value="f41 fragment of flagellin, N-terminal domain"/>
    <property type="match status" value="2"/>
</dbReference>
<dbReference type="InterPro" id="IPR001492">
    <property type="entry name" value="Flagellin"/>
</dbReference>
<dbReference type="RefSeq" id="WP_062559098.1">
    <property type="nucleotide sequence ID" value="NZ_CP013341.1"/>
</dbReference>
<dbReference type="KEGG" id="nur:ATY38_09555"/>
<organism evidence="6 7">
    <name type="scientific">Nitrosomonas ureae</name>
    <dbReference type="NCBI Taxonomy" id="44577"/>
    <lineage>
        <taxon>Bacteria</taxon>
        <taxon>Pseudomonadati</taxon>
        <taxon>Pseudomonadota</taxon>
        <taxon>Betaproteobacteria</taxon>
        <taxon>Nitrosomonadales</taxon>
        <taxon>Nitrosomonadaceae</taxon>
        <taxon>Nitrosomonas</taxon>
    </lineage>
</organism>
<dbReference type="Gene3D" id="1.20.120.340">
    <property type="entry name" value="Flagellar protein FliS"/>
    <property type="match status" value="1"/>
</dbReference>
<comment type="subcellular location">
    <subcellularLocation>
        <location evidence="3">Secreted</location>
    </subcellularLocation>
    <subcellularLocation>
        <location evidence="3">Bacterial flagellum</location>
    </subcellularLocation>
</comment>
<protein>
    <recommendedName>
        <fullName evidence="3">Flagellin</fullName>
    </recommendedName>
</protein>
<evidence type="ECO:0000256" key="2">
    <source>
        <dbReference type="ARBA" id="ARBA00023143"/>
    </source>
</evidence>
<evidence type="ECO:0000259" key="5">
    <source>
        <dbReference type="Pfam" id="PF00700"/>
    </source>
</evidence>
<dbReference type="InterPro" id="IPR046358">
    <property type="entry name" value="Flagellin_C"/>
</dbReference>
<dbReference type="EMBL" id="FNLN01000026">
    <property type="protein sequence ID" value="SDU12762.1"/>
    <property type="molecule type" value="Genomic_DNA"/>
</dbReference>
<proteinExistence type="inferred from homology"/>
<dbReference type="PRINTS" id="PR00207">
    <property type="entry name" value="FLAGELLIN"/>
</dbReference>
<dbReference type="GO" id="GO:0009288">
    <property type="term" value="C:bacterial-type flagellum"/>
    <property type="evidence" value="ECO:0007669"/>
    <property type="project" value="UniProtKB-SubCell"/>
</dbReference>
<dbReference type="Pfam" id="PF00700">
    <property type="entry name" value="Flagellin_C"/>
    <property type="match status" value="1"/>
</dbReference>
<dbReference type="SUPFAM" id="SSF64518">
    <property type="entry name" value="Phase 1 flagellin"/>
    <property type="match status" value="1"/>
</dbReference>
<gene>
    <name evidence="6" type="ORF">SAMN05216406_12628</name>
</gene>
<comment type="similarity">
    <text evidence="1 3">Belongs to the bacterial flagellin family.</text>
</comment>
<keyword evidence="2 3" id="KW-0975">Bacterial flagellum</keyword>
<dbReference type="Pfam" id="PF00669">
    <property type="entry name" value="Flagellin_N"/>
    <property type="match status" value="1"/>
</dbReference>
<name>A0A1H2FZL6_9PROT</name>
<evidence type="ECO:0000256" key="1">
    <source>
        <dbReference type="ARBA" id="ARBA00005709"/>
    </source>
</evidence>
<keyword evidence="6" id="KW-0966">Cell projection</keyword>
<keyword evidence="6" id="KW-0282">Flagellum</keyword>
<dbReference type="AlphaFoldDB" id="A0A1H2FZL6"/>